<dbReference type="Proteomes" id="UP000198282">
    <property type="component" value="Unassembled WGS sequence"/>
</dbReference>
<dbReference type="NCBIfam" id="NF006100">
    <property type="entry name" value="PRK08252.1"/>
    <property type="match status" value="1"/>
</dbReference>
<dbReference type="GO" id="GO:0016829">
    <property type="term" value="F:lyase activity"/>
    <property type="evidence" value="ECO:0007669"/>
    <property type="project" value="UniProtKB-KW"/>
</dbReference>
<keyword evidence="3" id="KW-0456">Lyase</keyword>
<name>A0A239N6N8_9ACTN</name>
<dbReference type="InterPro" id="IPR018376">
    <property type="entry name" value="Enoyl-CoA_hyd/isom_CS"/>
</dbReference>
<dbReference type="GO" id="GO:0006635">
    <property type="term" value="P:fatty acid beta-oxidation"/>
    <property type="evidence" value="ECO:0007669"/>
    <property type="project" value="TreeGrafter"/>
</dbReference>
<dbReference type="EMBL" id="FZOD01000052">
    <property type="protein sequence ID" value="SNT50390.1"/>
    <property type="molecule type" value="Genomic_DNA"/>
</dbReference>
<evidence type="ECO:0000313" key="6">
    <source>
        <dbReference type="EMBL" id="SNT50390.1"/>
    </source>
</evidence>
<dbReference type="CDD" id="cd06558">
    <property type="entry name" value="crotonase-like"/>
    <property type="match status" value="1"/>
</dbReference>
<reference evidence="6 7" key="1">
    <citation type="submission" date="2017-06" db="EMBL/GenBank/DDBJ databases">
        <authorList>
            <person name="Kim H.J."/>
            <person name="Triplett B.A."/>
        </authorList>
    </citation>
    <scope>NUCLEOTIDE SEQUENCE [LARGE SCALE GENOMIC DNA]</scope>
    <source>
        <strain evidence="6 7">CGMCC 4.2132</strain>
    </source>
</reference>
<dbReference type="PANTHER" id="PTHR11941:SF169">
    <property type="entry name" value="(7AS)-7A-METHYL-1,5-DIOXO-2,3,5,6,7,7A-HEXAHYDRO-1H-INDENE-CARBOXYL-COA HYDROLASE"/>
    <property type="match status" value="1"/>
</dbReference>
<accession>A0A239N6N8</accession>
<dbReference type="SUPFAM" id="SSF52096">
    <property type="entry name" value="ClpP/crotonase"/>
    <property type="match status" value="1"/>
</dbReference>
<dbReference type="Gene3D" id="3.90.226.10">
    <property type="entry name" value="2-enoyl-CoA Hydratase, Chain A, domain 1"/>
    <property type="match status" value="1"/>
</dbReference>
<organism evidence="6 7">
    <name type="scientific">Streptosporangium subroseum</name>
    <dbReference type="NCBI Taxonomy" id="106412"/>
    <lineage>
        <taxon>Bacteria</taxon>
        <taxon>Bacillati</taxon>
        <taxon>Actinomycetota</taxon>
        <taxon>Actinomycetes</taxon>
        <taxon>Streptosporangiales</taxon>
        <taxon>Streptosporangiaceae</taxon>
        <taxon>Streptosporangium</taxon>
    </lineage>
</organism>
<evidence type="ECO:0000256" key="2">
    <source>
        <dbReference type="ARBA" id="ARBA00023098"/>
    </source>
</evidence>
<evidence type="ECO:0000256" key="1">
    <source>
        <dbReference type="ARBA" id="ARBA00005254"/>
    </source>
</evidence>
<keyword evidence="2" id="KW-0443">Lipid metabolism</keyword>
<dbReference type="PANTHER" id="PTHR11941">
    <property type="entry name" value="ENOYL-COA HYDRATASE-RELATED"/>
    <property type="match status" value="1"/>
</dbReference>
<dbReference type="AlphaFoldDB" id="A0A239N6N8"/>
<evidence type="ECO:0000313" key="7">
    <source>
        <dbReference type="Proteomes" id="UP000198282"/>
    </source>
</evidence>
<evidence type="ECO:0000256" key="5">
    <source>
        <dbReference type="SAM" id="MobiDB-lite"/>
    </source>
</evidence>
<dbReference type="InterPro" id="IPR014748">
    <property type="entry name" value="Enoyl-CoA_hydra_C"/>
</dbReference>
<evidence type="ECO:0000256" key="4">
    <source>
        <dbReference type="RuleBase" id="RU003707"/>
    </source>
</evidence>
<proteinExistence type="inferred from homology"/>
<dbReference type="Gene3D" id="1.10.12.10">
    <property type="entry name" value="Lyase 2-enoyl-coa Hydratase, Chain A, domain 2"/>
    <property type="match status" value="1"/>
</dbReference>
<gene>
    <name evidence="6" type="ORF">SAMN05216276_105219</name>
</gene>
<feature type="region of interest" description="Disordered" evidence="5">
    <location>
        <begin position="1"/>
        <end position="22"/>
    </location>
</feature>
<dbReference type="InterPro" id="IPR001753">
    <property type="entry name" value="Enoyl-CoA_hydra/iso"/>
</dbReference>
<comment type="similarity">
    <text evidence="1 4">Belongs to the enoyl-CoA hydratase/isomerase family.</text>
</comment>
<dbReference type="Pfam" id="PF00378">
    <property type="entry name" value="ECH_1"/>
    <property type="match status" value="1"/>
</dbReference>
<dbReference type="PROSITE" id="PS00166">
    <property type="entry name" value="ENOYL_COA_HYDRATASE"/>
    <property type="match status" value="1"/>
</dbReference>
<sequence>MSDASGNSTHPSEATDATEATAATAAAVSEEVLVEVEDGVAVITINRPRARNAVNGAVARGIAAALDELEERKDVAAYVLTGAGGTFSSGMDLKGFMTGDFPVLAGRGFGGIVEAPPKKPIIAAIEGYALAGGCELALACDIIVASEEAKFGLPEPKRGLVAGAGGVMRLPQRIPYHIAMEIALTGDHFPASRLYELGLVNHVTPAGGALAKALELAKKIAGNAPLALAATKRVMVESADWSRDEMFKRQGEIINPVFGSKDAMEGAAAFAEKRAPQWKGE</sequence>
<feature type="compositionally biased region" description="Polar residues" evidence="5">
    <location>
        <begin position="1"/>
        <end position="12"/>
    </location>
</feature>
<dbReference type="InterPro" id="IPR029045">
    <property type="entry name" value="ClpP/crotonase-like_dom_sf"/>
</dbReference>
<keyword evidence="7" id="KW-1185">Reference proteome</keyword>
<evidence type="ECO:0000256" key="3">
    <source>
        <dbReference type="ARBA" id="ARBA00023239"/>
    </source>
</evidence>
<protein>
    <submittedName>
        <fullName evidence="6">Enoyl-CoA hydratase</fullName>
    </submittedName>
</protein>